<reference evidence="1" key="1">
    <citation type="submission" date="2016-07" db="EMBL/GenBank/DDBJ databases">
        <authorList>
            <person name="Bretaudeau A."/>
        </authorList>
    </citation>
    <scope>NUCLEOTIDE SEQUENCE</scope>
    <source>
        <strain evidence="1">Rice</strain>
        <tissue evidence="1">Whole body</tissue>
    </source>
</reference>
<protein>
    <submittedName>
        <fullName evidence="1">SFRICE_036425</fullName>
    </submittedName>
</protein>
<accession>A0A2H1W1B2</accession>
<dbReference type="EMBL" id="ODYU01005614">
    <property type="protein sequence ID" value="SOQ46642.1"/>
    <property type="molecule type" value="Genomic_DNA"/>
</dbReference>
<dbReference type="AlphaFoldDB" id="A0A2H1W1B2"/>
<organism evidence="1">
    <name type="scientific">Spodoptera frugiperda</name>
    <name type="common">Fall armyworm</name>
    <dbReference type="NCBI Taxonomy" id="7108"/>
    <lineage>
        <taxon>Eukaryota</taxon>
        <taxon>Metazoa</taxon>
        <taxon>Ecdysozoa</taxon>
        <taxon>Arthropoda</taxon>
        <taxon>Hexapoda</taxon>
        <taxon>Insecta</taxon>
        <taxon>Pterygota</taxon>
        <taxon>Neoptera</taxon>
        <taxon>Endopterygota</taxon>
        <taxon>Lepidoptera</taxon>
        <taxon>Glossata</taxon>
        <taxon>Ditrysia</taxon>
        <taxon>Noctuoidea</taxon>
        <taxon>Noctuidae</taxon>
        <taxon>Amphipyrinae</taxon>
        <taxon>Spodoptera</taxon>
    </lineage>
</organism>
<name>A0A2H1W1B2_SPOFR</name>
<proteinExistence type="predicted"/>
<sequence>MIVSMPLLKFKDKVTIFFVVILVLGSIYFYLNHLQQSYDSVQWSGERCLSELTSIKYQLNVVTEYKNRIDKLLTETQKAHDMEKERFKDVMDSCVAMKQQSTICQSQFEDLQIECKKVREDYNKAIKDLEKLKSAG</sequence>
<gene>
    <name evidence="1" type="ORF">SFRICE_036425</name>
</gene>
<evidence type="ECO:0000313" key="1">
    <source>
        <dbReference type="EMBL" id="SOQ46642.1"/>
    </source>
</evidence>